<gene>
    <name evidence="1" type="ORF">D1Z90_10580</name>
</gene>
<proteinExistence type="predicted"/>
<evidence type="ECO:0000313" key="2">
    <source>
        <dbReference type="Proteomes" id="UP000283255"/>
    </source>
</evidence>
<name>A0A418YEK2_9GAMM</name>
<dbReference type="EMBL" id="QZCH01000012">
    <property type="protein sequence ID" value="RJG47572.1"/>
    <property type="molecule type" value="Genomic_DNA"/>
</dbReference>
<dbReference type="InterPro" id="IPR005262">
    <property type="entry name" value="MJ1255-like"/>
</dbReference>
<keyword evidence="2" id="KW-1185">Reference proteome</keyword>
<reference evidence="1 2" key="2">
    <citation type="submission" date="2019-01" db="EMBL/GenBank/DDBJ databases">
        <title>Motilimonas pumilus sp. nov., isolated from the gut of sea cucumber (Apostichopus japonicus).</title>
        <authorList>
            <person name="Wang F.-Q."/>
            <person name="Ren L.-H."/>
            <person name="Lin Y.-W."/>
            <person name="Sun G.-H."/>
            <person name="Du Z.-J."/>
            <person name="Zhao J.-X."/>
            <person name="Liu X.-J."/>
            <person name="Liu L.-J."/>
        </authorList>
    </citation>
    <scope>NUCLEOTIDE SEQUENCE [LARGE SCALE GENOMIC DNA]</scope>
    <source>
        <strain evidence="1 2">PLHSC7-2</strain>
    </source>
</reference>
<organism evidence="1 2">
    <name type="scientific">Motilimonas pumila</name>
    <dbReference type="NCBI Taxonomy" id="2303987"/>
    <lineage>
        <taxon>Bacteria</taxon>
        <taxon>Pseudomonadati</taxon>
        <taxon>Pseudomonadota</taxon>
        <taxon>Gammaproteobacteria</taxon>
        <taxon>Alteromonadales</taxon>
        <taxon>Alteromonadales genera incertae sedis</taxon>
        <taxon>Motilimonas</taxon>
    </lineage>
</organism>
<keyword evidence="1" id="KW-0808">Transferase</keyword>
<dbReference type="AlphaFoldDB" id="A0A418YEK2"/>
<reference evidence="1 2" key="1">
    <citation type="submission" date="2018-09" db="EMBL/GenBank/DDBJ databases">
        <authorList>
            <person name="Wang F."/>
        </authorList>
    </citation>
    <scope>NUCLEOTIDE SEQUENCE [LARGE SCALE GENOMIC DNA]</scope>
    <source>
        <strain evidence="1 2">PLHSC7-2</strain>
    </source>
</reference>
<accession>A0A418YEK2</accession>
<comment type="caution">
    <text evidence="1">The sequence shown here is derived from an EMBL/GenBank/DDBJ whole genome shotgun (WGS) entry which is preliminary data.</text>
</comment>
<dbReference type="GO" id="GO:0016740">
    <property type="term" value="F:transferase activity"/>
    <property type="evidence" value="ECO:0007669"/>
    <property type="project" value="UniProtKB-KW"/>
</dbReference>
<sequence>MRVLYGVQGTGNGHITRARKMSRALADAGIEVDYLFSGREPDGYFDMAPFGDYRTRKGLTFSSGHGEISHIRTLLNANPWQFLKDVRQLDVSQYDLVLNDFEPVSAWAAKRAKKTCIGISHQNAFRYDIPKVGNTMVNQLLMKYFAPTKTAIGVHWYHFGHAILPPIVEMLDSDETVENKILVYLPFESLSDVVDLLRRFSSHSFHCYHPDATDVDIENVKVRALSRTGFQHDLHDCAGVIANGGFELPSEAMQMGKKMLLKPLAGQFEQLSNVATLEMMGLATKLEKLDAAEVAKWLPTDSFGKVRLPDVAQALAQWIKQGQWDDYQGLKEQLWQQVVFPENVLDQLPESQLLRSGSLAWDIALRS</sequence>
<dbReference type="Proteomes" id="UP000283255">
    <property type="component" value="Unassembled WGS sequence"/>
</dbReference>
<dbReference type="NCBIfam" id="TIGR00661">
    <property type="entry name" value="MJ1255"/>
    <property type="match status" value="1"/>
</dbReference>
<dbReference type="RefSeq" id="WP_119910725.1">
    <property type="nucleotide sequence ID" value="NZ_QZCH01000012.1"/>
</dbReference>
<dbReference type="SUPFAM" id="SSF53756">
    <property type="entry name" value="UDP-Glycosyltransferase/glycogen phosphorylase"/>
    <property type="match status" value="1"/>
</dbReference>
<evidence type="ECO:0000313" key="1">
    <source>
        <dbReference type="EMBL" id="RJG47572.1"/>
    </source>
</evidence>
<dbReference type="OrthoDB" id="9793805at2"/>
<dbReference type="Pfam" id="PF13528">
    <property type="entry name" value="Glyco_trans_1_3"/>
    <property type="match status" value="1"/>
</dbReference>
<protein>
    <submittedName>
        <fullName evidence="1">Glycosyltransferase</fullName>
    </submittedName>
</protein>